<feature type="compositionally biased region" description="Polar residues" evidence="1">
    <location>
        <begin position="1"/>
        <end position="10"/>
    </location>
</feature>
<evidence type="ECO:0000313" key="2">
    <source>
        <dbReference type="EMBL" id="GAA3981514.1"/>
    </source>
</evidence>
<feature type="compositionally biased region" description="Low complexity" evidence="1">
    <location>
        <begin position="18"/>
        <end position="28"/>
    </location>
</feature>
<keyword evidence="3" id="KW-1185">Reference proteome</keyword>
<evidence type="ECO:0000313" key="3">
    <source>
        <dbReference type="Proteomes" id="UP001500456"/>
    </source>
</evidence>
<sequence length="64" mass="6792">MSSGSDLPLQTTGRRRAPAFAPGLPAAAPTTGIRAVSSAALKCRAIREDWVRRVDAPNCTRKLT</sequence>
<evidence type="ECO:0000256" key="1">
    <source>
        <dbReference type="SAM" id="MobiDB-lite"/>
    </source>
</evidence>
<gene>
    <name evidence="2" type="ORF">GCM10022232_12110</name>
</gene>
<name>A0ABP7QGN6_9ACTN</name>
<reference evidence="3" key="1">
    <citation type="journal article" date="2019" name="Int. J. Syst. Evol. Microbiol.">
        <title>The Global Catalogue of Microorganisms (GCM) 10K type strain sequencing project: providing services to taxonomists for standard genome sequencing and annotation.</title>
        <authorList>
            <consortium name="The Broad Institute Genomics Platform"/>
            <consortium name="The Broad Institute Genome Sequencing Center for Infectious Disease"/>
            <person name="Wu L."/>
            <person name="Ma J."/>
        </authorList>
    </citation>
    <scope>NUCLEOTIDE SEQUENCE [LARGE SCALE GENOMIC DNA]</scope>
    <source>
        <strain evidence="3">JCM 16924</strain>
    </source>
</reference>
<accession>A0ABP7QGN6</accession>
<dbReference type="EMBL" id="BAAAZX010000002">
    <property type="protein sequence ID" value="GAA3981514.1"/>
    <property type="molecule type" value="Genomic_DNA"/>
</dbReference>
<organism evidence="2 3">
    <name type="scientific">Streptomyces plumbiresistens</name>
    <dbReference type="NCBI Taxonomy" id="511811"/>
    <lineage>
        <taxon>Bacteria</taxon>
        <taxon>Bacillati</taxon>
        <taxon>Actinomycetota</taxon>
        <taxon>Actinomycetes</taxon>
        <taxon>Kitasatosporales</taxon>
        <taxon>Streptomycetaceae</taxon>
        <taxon>Streptomyces</taxon>
    </lineage>
</organism>
<feature type="region of interest" description="Disordered" evidence="1">
    <location>
        <begin position="1"/>
        <end position="28"/>
    </location>
</feature>
<dbReference type="Proteomes" id="UP001500456">
    <property type="component" value="Unassembled WGS sequence"/>
</dbReference>
<protein>
    <submittedName>
        <fullName evidence="2">Uncharacterized protein</fullName>
    </submittedName>
</protein>
<proteinExistence type="predicted"/>
<comment type="caution">
    <text evidence="2">The sequence shown here is derived from an EMBL/GenBank/DDBJ whole genome shotgun (WGS) entry which is preliminary data.</text>
</comment>